<evidence type="ECO:0000256" key="4">
    <source>
        <dbReference type="ARBA" id="ARBA00023136"/>
    </source>
</evidence>
<feature type="transmembrane region" description="Helical" evidence="5">
    <location>
        <begin position="78"/>
        <end position="98"/>
    </location>
</feature>
<feature type="transmembrane region" description="Helical" evidence="5">
    <location>
        <begin position="23"/>
        <end position="46"/>
    </location>
</feature>
<gene>
    <name evidence="7" type="ORF">SPLFYP13_01013</name>
</gene>
<comment type="subcellular location">
    <subcellularLocation>
        <location evidence="1">Membrane</location>
        <topology evidence="1">Multi-pass membrane protein</topology>
    </subcellularLocation>
</comment>
<dbReference type="GO" id="GO:0004252">
    <property type="term" value="F:serine-type endopeptidase activity"/>
    <property type="evidence" value="ECO:0007669"/>
    <property type="project" value="InterPro"/>
</dbReference>
<dbReference type="EMBL" id="CACRUC010000018">
    <property type="protein sequence ID" value="VYU11839.1"/>
    <property type="molecule type" value="Genomic_DNA"/>
</dbReference>
<dbReference type="SUPFAM" id="SSF144091">
    <property type="entry name" value="Rhomboid-like"/>
    <property type="match status" value="1"/>
</dbReference>
<evidence type="ECO:0000313" key="7">
    <source>
        <dbReference type="EMBL" id="VYU11839.1"/>
    </source>
</evidence>
<feature type="transmembrane region" description="Helical" evidence="5">
    <location>
        <begin position="167"/>
        <end position="185"/>
    </location>
</feature>
<feature type="transmembrane region" description="Helical" evidence="5">
    <location>
        <begin position="134"/>
        <end position="155"/>
    </location>
</feature>
<evidence type="ECO:0000256" key="5">
    <source>
        <dbReference type="SAM" id="Phobius"/>
    </source>
</evidence>
<organism evidence="7">
    <name type="scientific">Streptococcus parasanguinis</name>
    <dbReference type="NCBI Taxonomy" id="1318"/>
    <lineage>
        <taxon>Bacteria</taxon>
        <taxon>Bacillati</taxon>
        <taxon>Bacillota</taxon>
        <taxon>Bacilli</taxon>
        <taxon>Lactobacillales</taxon>
        <taxon>Streptococcaceae</taxon>
        <taxon>Streptococcus</taxon>
    </lineage>
</organism>
<dbReference type="Pfam" id="PF01694">
    <property type="entry name" value="Rhomboid"/>
    <property type="match status" value="1"/>
</dbReference>
<keyword evidence="3 5" id="KW-1133">Transmembrane helix</keyword>
<evidence type="ECO:0000256" key="3">
    <source>
        <dbReference type="ARBA" id="ARBA00022989"/>
    </source>
</evidence>
<proteinExistence type="predicted"/>
<accession>A0A6N3CA51</accession>
<feature type="domain" description="Peptidase S54 rhomboid" evidence="6">
    <location>
        <begin position="84"/>
        <end position="205"/>
    </location>
</feature>
<evidence type="ECO:0000259" key="6">
    <source>
        <dbReference type="Pfam" id="PF01694"/>
    </source>
</evidence>
<feature type="transmembrane region" description="Helical" evidence="5">
    <location>
        <begin position="110"/>
        <end position="128"/>
    </location>
</feature>
<reference evidence="7" key="1">
    <citation type="submission" date="2019-11" db="EMBL/GenBank/DDBJ databases">
        <authorList>
            <person name="Feng L."/>
        </authorList>
    </citation>
    <scope>NUCLEOTIDE SEQUENCE</scope>
    <source>
        <strain evidence="7">SparasanguinisLFYP13</strain>
    </source>
</reference>
<sequence>MVVNGDIVTLFFEKEKINMKRILTTYPVISTLALICLSLGLLTSFYGDAMYDLLAFHSKPVYGWQYVSGTLMHGSKGAPIWFLWVHLLLNGLMILPFGGLLERKRGSRQVLIVFVTATVLSSIVFHLLTQGQDMQATGISAVGYAFVTGGVLILPKMWKEFSLTVKWFYLFLIFLSGLMLLPAITGWISTLLHLSGIVSYLLVFIGSKGLKRRS</sequence>
<dbReference type="GO" id="GO:0016020">
    <property type="term" value="C:membrane"/>
    <property type="evidence" value="ECO:0007669"/>
    <property type="project" value="UniProtKB-SubCell"/>
</dbReference>
<dbReference type="InterPro" id="IPR035952">
    <property type="entry name" value="Rhomboid-like_sf"/>
</dbReference>
<dbReference type="Gene3D" id="1.20.1540.10">
    <property type="entry name" value="Rhomboid-like"/>
    <property type="match status" value="1"/>
</dbReference>
<protein>
    <submittedName>
        <fullName evidence="7">Rhomboid family protein</fullName>
    </submittedName>
</protein>
<feature type="transmembrane region" description="Helical" evidence="5">
    <location>
        <begin position="191"/>
        <end position="210"/>
    </location>
</feature>
<name>A0A6N3CA51_STRPA</name>
<evidence type="ECO:0000256" key="2">
    <source>
        <dbReference type="ARBA" id="ARBA00022692"/>
    </source>
</evidence>
<dbReference type="InterPro" id="IPR022764">
    <property type="entry name" value="Peptidase_S54_rhomboid_dom"/>
</dbReference>
<dbReference type="AlphaFoldDB" id="A0A6N3CA51"/>
<evidence type="ECO:0000256" key="1">
    <source>
        <dbReference type="ARBA" id="ARBA00004141"/>
    </source>
</evidence>
<keyword evidence="2 5" id="KW-0812">Transmembrane</keyword>
<keyword evidence="4 5" id="KW-0472">Membrane</keyword>